<protein>
    <submittedName>
        <fullName evidence="2">ABC-three component system protein</fullName>
    </submittedName>
</protein>
<dbReference type="Proteomes" id="UP001447516">
    <property type="component" value="Unassembled WGS sequence"/>
</dbReference>
<comment type="caution">
    <text evidence="2">The sequence shown here is derived from an EMBL/GenBank/DDBJ whole genome shotgun (WGS) entry which is preliminary data.</text>
</comment>
<reference evidence="2 3" key="1">
    <citation type="submission" date="2024-05" db="EMBL/GenBank/DDBJ databases">
        <title>Microbispora sp.ZYX-F-249.</title>
        <authorList>
            <person name="Xie H."/>
        </authorList>
    </citation>
    <scope>NUCLEOTIDE SEQUENCE [LARGE SCALE GENOMIC DNA]</scope>
    <source>
        <strain evidence="2 3">ZYX-F-249</strain>
    </source>
</reference>
<evidence type="ECO:0000313" key="2">
    <source>
        <dbReference type="EMBL" id="MEN3539652.1"/>
    </source>
</evidence>
<dbReference type="Pfam" id="PF20283">
    <property type="entry name" value="CTD7"/>
    <property type="match status" value="1"/>
</dbReference>
<sequence>MTAGQHDASTSAIGYLYQVNWCLLELLRKAPNRPDSAISLELYDDVSWEENGTPQELLQTKHHLKSNIGLSDKDADIWKTIQVWMDVANPKDPYGPQLVLVSTSIAKDGSAAFALRKDSRDTAKALQLLEQAAKTSKSESTQKVRERYLTLTEAERRVFVSRITVVDGEVSAQDLDDELAQLLYYTLPLGHEKLFLAQLWHWWAQVSLDMLNRNRRSVSAREARQFIGDLRSQFNDDNLPTMVEIADVDEDTVVPIYDSRPFVHQLRWVACNTTNLRKAIVDYHRAITQTTEWLTEDLIGLHELQRFEDNLRDEWSRAWADMREDLGSDADEATKIEVGKKLLRKLRDSTFITVRERYNDQFFSRGKRHELADRGDIGWHPDFQTRLEALLSKVTTAQA</sequence>
<dbReference type="EMBL" id="JBDJAW010000036">
    <property type="protein sequence ID" value="MEN3539652.1"/>
    <property type="molecule type" value="Genomic_DNA"/>
</dbReference>
<proteinExistence type="predicted"/>
<evidence type="ECO:0000259" key="1">
    <source>
        <dbReference type="Pfam" id="PF20283"/>
    </source>
</evidence>
<name>A0ABV0AXU4_9ACTN</name>
<accession>A0ABV0AXU4</accession>
<feature type="domain" description="ABC-three component systems C-terminal" evidence="1">
    <location>
        <begin position="262"/>
        <end position="386"/>
    </location>
</feature>
<evidence type="ECO:0000313" key="3">
    <source>
        <dbReference type="Proteomes" id="UP001447516"/>
    </source>
</evidence>
<gene>
    <name evidence="2" type="ORF">AAH991_31405</name>
</gene>
<keyword evidence="3" id="KW-1185">Reference proteome</keyword>
<organism evidence="2 3">
    <name type="scientific">Microbispora maris</name>
    <dbReference type="NCBI Taxonomy" id="3144104"/>
    <lineage>
        <taxon>Bacteria</taxon>
        <taxon>Bacillati</taxon>
        <taxon>Actinomycetota</taxon>
        <taxon>Actinomycetes</taxon>
        <taxon>Streptosporangiales</taxon>
        <taxon>Streptosporangiaceae</taxon>
        <taxon>Microbispora</taxon>
    </lineage>
</organism>
<dbReference type="InterPro" id="IPR046913">
    <property type="entry name" value="ABC-3C_CTD7"/>
</dbReference>
<dbReference type="RefSeq" id="WP_346229541.1">
    <property type="nucleotide sequence ID" value="NZ_JBDJAW010000036.1"/>
</dbReference>